<accession>A0A9P7Z3V5</accession>
<proteinExistence type="predicted"/>
<comment type="caution">
    <text evidence="2">The sequence shown here is derived from an EMBL/GenBank/DDBJ whole genome shotgun (WGS) entry which is preliminary data.</text>
</comment>
<name>A0A9P7Z3V5_9HELO</name>
<evidence type="ECO:0000313" key="3">
    <source>
        <dbReference type="Proteomes" id="UP000887226"/>
    </source>
</evidence>
<evidence type="ECO:0000313" key="2">
    <source>
        <dbReference type="EMBL" id="KAG9244867.1"/>
    </source>
</evidence>
<organism evidence="2 3">
    <name type="scientific">Calycina marina</name>
    <dbReference type="NCBI Taxonomy" id="1763456"/>
    <lineage>
        <taxon>Eukaryota</taxon>
        <taxon>Fungi</taxon>
        <taxon>Dikarya</taxon>
        <taxon>Ascomycota</taxon>
        <taxon>Pezizomycotina</taxon>
        <taxon>Leotiomycetes</taxon>
        <taxon>Helotiales</taxon>
        <taxon>Pezizellaceae</taxon>
        <taxon>Calycina</taxon>
    </lineage>
</organism>
<keyword evidence="3" id="KW-1185">Reference proteome</keyword>
<feature type="compositionally biased region" description="Low complexity" evidence="1">
    <location>
        <begin position="141"/>
        <end position="154"/>
    </location>
</feature>
<reference evidence="2" key="1">
    <citation type="journal article" date="2021" name="IMA Fungus">
        <title>Genomic characterization of three marine fungi, including Emericellopsis atlantica sp. nov. with signatures of a generalist lifestyle and marine biomass degradation.</title>
        <authorList>
            <person name="Hagestad O.C."/>
            <person name="Hou L."/>
            <person name="Andersen J.H."/>
            <person name="Hansen E.H."/>
            <person name="Altermark B."/>
            <person name="Li C."/>
            <person name="Kuhnert E."/>
            <person name="Cox R.J."/>
            <person name="Crous P.W."/>
            <person name="Spatafora J.W."/>
            <person name="Lail K."/>
            <person name="Amirebrahimi M."/>
            <person name="Lipzen A."/>
            <person name="Pangilinan J."/>
            <person name="Andreopoulos W."/>
            <person name="Hayes R.D."/>
            <person name="Ng V."/>
            <person name="Grigoriev I.V."/>
            <person name="Jackson S.A."/>
            <person name="Sutton T.D.S."/>
            <person name="Dobson A.D.W."/>
            <person name="Rama T."/>
        </authorList>
    </citation>
    <scope>NUCLEOTIDE SEQUENCE</scope>
    <source>
        <strain evidence="2">TRa3180A</strain>
    </source>
</reference>
<feature type="region of interest" description="Disordered" evidence="1">
    <location>
        <begin position="1"/>
        <end position="209"/>
    </location>
</feature>
<feature type="compositionally biased region" description="Polar residues" evidence="1">
    <location>
        <begin position="112"/>
        <end position="132"/>
    </location>
</feature>
<feature type="compositionally biased region" description="Low complexity" evidence="1">
    <location>
        <begin position="49"/>
        <end position="66"/>
    </location>
</feature>
<dbReference type="OrthoDB" id="5385910at2759"/>
<dbReference type="AlphaFoldDB" id="A0A9P7Z3V5"/>
<evidence type="ECO:0000256" key="1">
    <source>
        <dbReference type="SAM" id="MobiDB-lite"/>
    </source>
</evidence>
<dbReference type="EMBL" id="MU253878">
    <property type="protein sequence ID" value="KAG9244867.1"/>
    <property type="molecule type" value="Genomic_DNA"/>
</dbReference>
<sequence length="242" mass="25170">MAPIPVYSGAPINAAKAEGVTPKTAEVAHEKPGPPTTTTGTTSDNGSYPQAQPGAPAMPAPTDTATQRYAHVQPTPTTDLSSEYPAPPQPGAAPVAPRSHIAPPPRAGETYQPPQQNQAQEYPPQMSYSPSIASYGVPPHSSTSTSTNTAFSPSYPVHLPSAEQGGVGKSLDHPPGYVQNAYASEMSSDQRRAQEAAQNSSAGDTVGEATEGIWNTAKAWANTAGAKISEAETEVWRRIGKE</sequence>
<dbReference type="Proteomes" id="UP000887226">
    <property type="component" value="Unassembled WGS sequence"/>
</dbReference>
<gene>
    <name evidence="2" type="ORF">BJ878DRAFT_48254</name>
</gene>
<protein>
    <submittedName>
        <fullName evidence="2">Uncharacterized protein</fullName>
    </submittedName>
</protein>